<evidence type="ECO:0000313" key="2">
    <source>
        <dbReference type="Proteomes" id="UP001152562"/>
    </source>
</evidence>
<gene>
    <name evidence="1" type="ORF">PIBRA_LOCUS10923</name>
</gene>
<proteinExistence type="predicted"/>
<dbReference type="Proteomes" id="UP001152562">
    <property type="component" value="Unassembled WGS sequence"/>
</dbReference>
<protein>
    <submittedName>
        <fullName evidence="1">Uncharacterized protein</fullName>
    </submittedName>
</protein>
<organism evidence="1 2">
    <name type="scientific">Pieris brassicae</name>
    <name type="common">White butterfly</name>
    <name type="synonym">Large white butterfly</name>
    <dbReference type="NCBI Taxonomy" id="7116"/>
    <lineage>
        <taxon>Eukaryota</taxon>
        <taxon>Metazoa</taxon>
        <taxon>Ecdysozoa</taxon>
        <taxon>Arthropoda</taxon>
        <taxon>Hexapoda</taxon>
        <taxon>Insecta</taxon>
        <taxon>Pterygota</taxon>
        <taxon>Neoptera</taxon>
        <taxon>Endopterygota</taxon>
        <taxon>Lepidoptera</taxon>
        <taxon>Glossata</taxon>
        <taxon>Ditrysia</taxon>
        <taxon>Papilionoidea</taxon>
        <taxon>Pieridae</taxon>
        <taxon>Pierinae</taxon>
        <taxon>Pieris</taxon>
    </lineage>
</organism>
<dbReference type="AlphaFoldDB" id="A0A9P0XHM3"/>
<comment type="caution">
    <text evidence="1">The sequence shown here is derived from an EMBL/GenBank/DDBJ whole genome shotgun (WGS) entry which is preliminary data.</text>
</comment>
<accession>A0A9P0XHM3</accession>
<evidence type="ECO:0000313" key="1">
    <source>
        <dbReference type="EMBL" id="CAH4034771.1"/>
    </source>
</evidence>
<keyword evidence="2" id="KW-1185">Reference proteome</keyword>
<name>A0A9P0XHM3_PIEBR</name>
<dbReference type="EMBL" id="CALOZG010000042">
    <property type="protein sequence ID" value="CAH4034771.1"/>
    <property type="molecule type" value="Genomic_DNA"/>
</dbReference>
<sequence>MSCTYMYTNQEPIESLEDVLAYRTEIPKKTKREVEETKAKKSQFLHFVEEKLIQHTQALERIIKTTANNEELL</sequence>
<reference evidence="1" key="1">
    <citation type="submission" date="2022-05" db="EMBL/GenBank/DDBJ databases">
        <authorList>
            <person name="Okamura Y."/>
        </authorList>
    </citation>
    <scope>NUCLEOTIDE SEQUENCE</scope>
</reference>